<comment type="caution">
    <text evidence="2">The sequence shown here is derived from an EMBL/GenBank/DDBJ whole genome shotgun (WGS) entry which is preliminary data.</text>
</comment>
<feature type="compositionally biased region" description="Basic residues" evidence="1">
    <location>
        <begin position="421"/>
        <end position="431"/>
    </location>
</feature>
<evidence type="ECO:0000256" key="1">
    <source>
        <dbReference type="SAM" id="MobiDB-lite"/>
    </source>
</evidence>
<gene>
    <name evidence="2" type="ORF">P5673_020914</name>
</gene>
<dbReference type="PANTHER" id="PTHR33198:SF19">
    <property type="entry name" value="CCHC-TYPE DOMAIN-CONTAINING PROTEIN"/>
    <property type="match status" value="1"/>
</dbReference>
<name>A0AAD9Q964_ACRCE</name>
<keyword evidence="3" id="KW-1185">Reference proteome</keyword>
<reference evidence="2" key="1">
    <citation type="journal article" date="2023" name="G3 (Bethesda)">
        <title>Whole genome assembly and annotation of the endangered Caribbean coral Acropora cervicornis.</title>
        <authorList>
            <person name="Selwyn J.D."/>
            <person name="Vollmer S.V."/>
        </authorList>
    </citation>
    <scope>NUCLEOTIDE SEQUENCE</scope>
    <source>
        <strain evidence="2">K2</strain>
    </source>
</reference>
<dbReference type="Proteomes" id="UP001249851">
    <property type="component" value="Unassembled WGS sequence"/>
</dbReference>
<evidence type="ECO:0000313" key="3">
    <source>
        <dbReference type="Proteomes" id="UP001249851"/>
    </source>
</evidence>
<dbReference type="Gene3D" id="3.10.10.10">
    <property type="entry name" value="HIV Type 1 Reverse Transcriptase, subunit A, domain 1"/>
    <property type="match status" value="1"/>
</dbReference>
<organism evidence="2 3">
    <name type="scientific">Acropora cervicornis</name>
    <name type="common">Staghorn coral</name>
    <dbReference type="NCBI Taxonomy" id="6130"/>
    <lineage>
        <taxon>Eukaryota</taxon>
        <taxon>Metazoa</taxon>
        <taxon>Cnidaria</taxon>
        <taxon>Anthozoa</taxon>
        <taxon>Hexacorallia</taxon>
        <taxon>Scleractinia</taxon>
        <taxon>Astrocoeniina</taxon>
        <taxon>Acroporidae</taxon>
        <taxon>Acropora</taxon>
    </lineage>
</organism>
<reference evidence="2" key="2">
    <citation type="journal article" date="2023" name="Science">
        <title>Genomic signatures of disease resistance in endangered staghorn corals.</title>
        <authorList>
            <person name="Vollmer S.V."/>
            <person name="Selwyn J.D."/>
            <person name="Despard B.A."/>
            <person name="Roesel C.L."/>
        </authorList>
    </citation>
    <scope>NUCLEOTIDE SEQUENCE</scope>
    <source>
        <strain evidence="2">K2</strain>
    </source>
</reference>
<proteinExistence type="predicted"/>
<dbReference type="PANTHER" id="PTHR33198">
    <property type="entry name" value="ANK_REP_REGION DOMAIN-CONTAINING PROTEIN-RELATED"/>
    <property type="match status" value="1"/>
</dbReference>
<feature type="region of interest" description="Disordered" evidence="1">
    <location>
        <begin position="404"/>
        <end position="436"/>
    </location>
</feature>
<sequence length="691" mass="78667">MSRQKAITAFFCEKYGDHVQHNQCTSSGSVNLAASAEPVDLDEDYSIQTADAEPTLAKRRKLIKDHQETETGITECHIKNNLLTELALAVLGSNGPRSWQYGHRFAWFVLTRPRANISQYGPHARLQPDLTLINFEKLKAFVKEQRTNFNQKRAKKPFCKGNSNSYHETVNPEGEEEFVKKQKSCGFQLRSVDCNTKAKGVFLQRISFSSEARHFEFRGDDMATYQIPTPEQMNCSGDLPTNWKMFREAYEDYLVATGLDKKDKKIQVATLKTLMGTECKKILKRLQLTEADMEDPQTILDALQDHFVPVRNIVYERYIFHNTEQQAHETIDQYLIKLRRLAEPCQFGNLEDEMVRDRLVLGCKDSAARTRLFREKSCDLKKAVESLRISKATSEQLKEIEGNGMHEPINYVDKEPPRKPPLQKKHDRTKKRDGNTSGWKSMECIYCGGIHEHNKNKCPAFGKTCRKSGKPNHFQSVCFHSMQDESASEDEPVYCIESVGTVGHQHKRQSFVVLHAMSCPLTSYVKLSKVENQLRLYDGSMVQALGECDLKCKYKGNQHLLNFKIISGSQQPLLSGETCTGMGLITVHVVNSINMSQASMPQDVLTKYKDVFEGLGCLPGEYHLEVHPSCRPVKHTPRRVAIPLKAELKAHIEELEKIQVLKKVTQPTDWISSEVVVRKGISCDYALTRKT</sequence>
<dbReference type="AlphaFoldDB" id="A0AAD9Q964"/>
<accession>A0AAD9Q964</accession>
<protein>
    <submittedName>
        <fullName evidence="2">Uncharacterized protein</fullName>
    </submittedName>
</protein>
<evidence type="ECO:0000313" key="2">
    <source>
        <dbReference type="EMBL" id="KAK2557054.1"/>
    </source>
</evidence>
<dbReference type="EMBL" id="JARQWQ010000052">
    <property type="protein sequence ID" value="KAK2557054.1"/>
    <property type="molecule type" value="Genomic_DNA"/>
</dbReference>